<feature type="domain" description="Major tropism determinant N-terminal" evidence="1">
    <location>
        <begin position="4"/>
        <end position="36"/>
    </location>
</feature>
<dbReference type="OrthoDB" id="2609750at2"/>
<keyword evidence="3" id="KW-1185">Reference proteome</keyword>
<organism evidence="2 3">
    <name type="scientific">Emergencia timonensis</name>
    <dbReference type="NCBI Taxonomy" id="1776384"/>
    <lineage>
        <taxon>Bacteria</taxon>
        <taxon>Bacillati</taxon>
        <taxon>Bacillota</taxon>
        <taxon>Clostridia</taxon>
        <taxon>Peptostreptococcales</taxon>
        <taxon>Anaerovoracaceae</taxon>
        <taxon>Emergencia</taxon>
    </lineage>
</organism>
<evidence type="ECO:0000259" key="1">
    <source>
        <dbReference type="Pfam" id="PF18454"/>
    </source>
</evidence>
<dbReference type="Proteomes" id="UP000284841">
    <property type="component" value="Unassembled WGS sequence"/>
</dbReference>
<dbReference type="GeneID" id="83003338"/>
<accession>A0A415E167</accession>
<dbReference type="RefSeq" id="WP_067534427.1">
    <property type="nucleotide sequence ID" value="NZ_AP025567.1"/>
</dbReference>
<protein>
    <recommendedName>
        <fullName evidence="1">Major tropism determinant N-terminal domain-containing protein</fullName>
    </recommendedName>
</protein>
<evidence type="ECO:0000313" key="3">
    <source>
        <dbReference type="Proteomes" id="UP000284841"/>
    </source>
</evidence>
<dbReference type="STRING" id="1776384.GCA_900086585_00946"/>
<name>A0A415E167_9FIRM</name>
<proteinExistence type="predicted"/>
<sequence length="260" mass="26649">MAKIQIKRGLQSNVEKLLLSQGELAVALDTGNLYVGTESGKVHLNPDGGTADEASKLKNAREFSVSGDGTAQPVAFDGTGNVELILSLATMPGLTAGTYTKLTVDGKGRVTGASNIEISDLPSIPASKITGLGTAASQNTGKASGNVVVVESNGKIADSLIPSLAISETFEADSEAAMLTLSCQKGDICIRTDENKSYILSGDSASVLANWKWLRTPDCKVLSVNGKTGAVTLSAADVSAEPLLKNAGVVSIGYIDGGTF</sequence>
<gene>
    <name evidence="2" type="ORF">DW099_11890</name>
</gene>
<dbReference type="AlphaFoldDB" id="A0A415E167"/>
<dbReference type="EMBL" id="QRMS01000003">
    <property type="protein sequence ID" value="RHJ87392.1"/>
    <property type="molecule type" value="Genomic_DNA"/>
</dbReference>
<reference evidence="2 3" key="1">
    <citation type="submission" date="2018-08" db="EMBL/GenBank/DDBJ databases">
        <title>A genome reference for cultivated species of the human gut microbiota.</title>
        <authorList>
            <person name="Zou Y."/>
            <person name="Xue W."/>
            <person name="Luo G."/>
        </authorList>
    </citation>
    <scope>NUCLEOTIDE SEQUENCE [LARGE SCALE GENOMIC DNA]</scope>
    <source>
        <strain evidence="2 3">AM07-24</strain>
    </source>
</reference>
<evidence type="ECO:0000313" key="2">
    <source>
        <dbReference type="EMBL" id="RHJ87392.1"/>
    </source>
</evidence>
<dbReference type="Pfam" id="PF18454">
    <property type="entry name" value="Mtd_N"/>
    <property type="match status" value="1"/>
</dbReference>
<comment type="caution">
    <text evidence="2">The sequence shown here is derived from an EMBL/GenBank/DDBJ whole genome shotgun (WGS) entry which is preliminary data.</text>
</comment>
<dbReference type="InterPro" id="IPR041352">
    <property type="entry name" value="Mtd_N"/>
</dbReference>